<organism evidence="4 5">
    <name type="scientific">Sulfurimonas gotlandica (strain DSM 19862 / JCM 16533 / GD1)</name>
    <dbReference type="NCBI Taxonomy" id="929558"/>
    <lineage>
        <taxon>Bacteria</taxon>
        <taxon>Pseudomonadati</taxon>
        <taxon>Campylobacterota</taxon>
        <taxon>Epsilonproteobacteria</taxon>
        <taxon>Campylobacterales</taxon>
        <taxon>Sulfurimonadaceae</taxon>
        <taxon>Sulfurimonas</taxon>
    </lineage>
</organism>
<dbReference type="SMART" id="SM00267">
    <property type="entry name" value="GGDEF"/>
    <property type="match status" value="1"/>
</dbReference>
<dbReference type="PANTHER" id="PTHR45138">
    <property type="entry name" value="REGULATORY COMPONENTS OF SENSORY TRANSDUCTION SYSTEM"/>
    <property type="match status" value="1"/>
</dbReference>
<dbReference type="EMBL" id="AFRZ01000001">
    <property type="protein sequence ID" value="EHP28963.1"/>
    <property type="molecule type" value="Genomic_DNA"/>
</dbReference>
<dbReference type="OrthoDB" id="7323245at2"/>
<proteinExistence type="predicted"/>
<dbReference type="EC" id="2.7.7.65" evidence="1"/>
<comment type="caution">
    <text evidence="4">The sequence shown here is derived from an EMBL/GenBank/DDBJ whole genome shotgun (WGS) entry which is preliminary data.</text>
</comment>
<evidence type="ECO:0000256" key="1">
    <source>
        <dbReference type="ARBA" id="ARBA00012528"/>
    </source>
</evidence>
<evidence type="ECO:0000313" key="5">
    <source>
        <dbReference type="Proteomes" id="UP000006431"/>
    </source>
</evidence>
<dbReference type="Gene3D" id="3.30.70.270">
    <property type="match status" value="1"/>
</dbReference>
<gene>
    <name evidence="4" type="ORF">SMGD1_0436</name>
</gene>
<evidence type="ECO:0000313" key="4">
    <source>
        <dbReference type="EMBL" id="EHP28963.1"/>
    </source>
</evidence>
<dbReference type="PROSITE" id="PS50887">
    <property type="entry name" value="GGDEF"/>
    <property type="match status" value="1"/>
</dbReference>
<dbReference type="Pfam" id="PF13682">
    <property type="entry name" value="CZB"/>
    <property type="match status" value="1"/>
</dbReference>
<dbReference type="InterPro" id="IPR050469">
    <property type="entry name" value="Diguanylate_Cyclase"/>
</dbReference>
<feature type="domain" description="GGDEF" evidence="3">
    <location>
        <begin position="292"/>
        <end position="427"/>
    </location>
</feature>
<comment type="catalytic activity">
    <reaction evidence="2">
        <text>2 GTP = 3',3'-c-di-GMP + 2 diphosphate</text>
        <dbReference type="Rhea" id="RHEA:24898"/>
        <dbReference type="ChEBI" id="CHEBI:33019"/>
        <dbReference type="ChEBI" id="CHEBI:37565"/>
        <dbReference type="ChEBI" id="CHEBI:58805"/>
        <dbReference type="EC" id="2.7.7.65"/>
    </reaction>
</comment>
<dbReference type="Proteomes" id="UP000006431">
    <property type="component" value="Unassembled WGS sequence"/>
</dbReference>
<dbReference type="InterPro" id="IPR043128">
    <property type="entry name" value="Rev_trsase/Diguanyl_cyclase"/>
</dbReference>
<dbReference type="InterPro" id="IPR000160">
    <property type="entry name" value="GGDEF_dom"/>
</dbReference>
<reference evidence="4 5" key="1">
    <citation type="journal article" date="2012" name="Proc. Natl. Acad. Sci. U.S.A.">
        <title>Genome and physiology of a model Epsilonproteobacterium responsible for sulfide detoxification in marine oxygen depletion zones.</title>
        <authorList>
            <person name="Grote J."/>
            <person name="Schott T."/>
            <person name="Bruckner C.G."/>
            <person name="Glockner F.O."/>
            <person name="Jost G."/>
            <person name="Teeling H."/>
            <person name="Labrenz M."/>
            <person name="Jurgens K."/>
        </authorList>
    </citation>
    <scope>NUCLEOTIDE SEQUENCE [LARGE SCALE GENOMIC DNA]</scope>
    <source>
        <strain evidence="4 5">GD1</strain>
    </source>
</reference>
<dbReference type="CDD" id="cd01949">
    <property type="entry name" value="GGDEF"/>
    <property type="match status" value="1"/>
</dbReference>
<accession>H1FUV6</accession>
<dbReference type="STRING" id="929558.SMGD1_0436"/>
<evidence type="ECO:0000256" key="2">
    <source>
        <dbReference type="ARBA" id="ARBA00034247"/>
    </source>
</evidence>
<dbReference type="AlphaFoldDB" id="B6BKB0"/>
<dbReference type="GO" id="GO:0052621">
    <property type="term" value="F:diguanylate cyclase activity"/>
    <property type="evidence" value="ECO:0007669"/>
    <property type="project" value="UniProtKB-EC"/>
</dbReference>
<dbReference type="SUPFAM" id="SSF55073">
    <property type="entry name" value="Nucleotide cyclase"/>
    <property type="match status" value="1"/>
</dbReference>
<dbReference type="RefSeq" id="WP_008337708.1">
    <property type="nucleotide sequence ID" value="NZ_AFRZ01000001.1"/>
</dbReference>
<dbReference type="HOGENOM" id="CLU_000445_11_34_7"/>
<dbReference type="NCBIfam" id="TIGR00254">
    <property type="entry name" value="GGDEF"/>
    <property type="match status" value="1"/>
</dbReference>
<dbReference type="InterPro" id="IPR025991">
    <property type="entry name" value="Chemoreceptor_zinc-bind_dom"/>
</dbReference>
<protein>
    <recommendedName>
        <fullName evidence="1">diguanylate cyclase</fullName>
        <ecNumber evidence="1">2.7.7.65</ecNumber>
    </recommendedName>
</protein>
<dbReference type="Pfam" id="PF00990">
    <property type="entry name" value="GGDEF"/>
    <property type="match status" value="1"/>
</dbReference>
<keyword evidence="5" id="KW-1185">Reference proteome</keyword>
<dbReference type="InterPro" id="IPR029787">
    <property type="entry name" value="Nucleotide_cyclase"/>
</dbReference>
<dbReference type="Gene3D" id="1.20.120.30">
    <property type="entry name" value="Aspartate receptor, ligand-binding domain"/>
    <property type="match status" value="1"/>
</dbReference>
<dbReference type="PANTHER" id="PTHR45138:SF9">
    <property type="entry name" value="DIGUANYLATE CYCLASE DGCM-RELATED"/>
    <property type="match status" value="1"/>
</dbReference>
<evidence type="ECO:0000259" key="3">
    <source>
        <dbReference type="PROSITE" id="PS50887"/>
    </source>
</evidence>
<name>B6BKB0_SULGG</name>
<dbReference type="PATRIC" id="fig|929558.5.peg.434"/>
<sequence length="427" mass="49960">MQIIKQYSQEIQECVQDFNISLQSLQGDHTKDLLYTHALIEYKKLFLNLLLSISDEEIEHNTKVLVNFTIEHEISYLFLYSELITVVRKLLGILLEKNDLEHIHEINNFFTEHENRITSLYLHRFLKKLKLKSELRLSHISIMQDKKFMVHYESHIKWILNLILYIERSVYDNDYPELNPNLCEFGKWMHSATTSYLISTTHFKVIEKLHMNLHDLAANVVNHCQNNNDPRPSTLIHLMQRIDYYSLEIGNEIAFLNEIEESAKDPLTHLLTRRLFNKIMLNKLDIAKATGREFALMMCDLDHFKRVNDSYGHAVGDVVLKHFSSILEEILRKSDYIFRFGGEEFMVLLPMTDKKEALILAQKVCDAIVASEVIVEDITIKYTVSIGTISIIIDNSVVIGQEAIDKYITQVDERLYLAKERGRNRVE</sequence>
<dbReference type="eggNOG" id="COG3706">
    <property type="taxonomic scope" value="Bacteria"/>
</dbReference>
<dbReference type="FunFam" id="3.30.70.270:FF:000001">
    <property type="entry name" value="Diguanylate cyclase domain protein"/>
    <property type="match status" value="1"/>
</dbReference>
<accession>B6BKB0</accession>